<organism evidence="1 2">
    <name type="scientific">Gloeocapsopsis dulcis AAB1 = 1H9</name>
    <dbReference type="NCBI Taxonomy" id="1433147"/>
    <lineage>
        <taxon>Bacteria</taxon>
        <taxon>Bacillati</taxon>
        <taxon>Cyanobacteriota</taxon>
        <taxon>Cyanophyceae</taxon>
        <taxon>Oscillatoriophycideae</taxon>
        <taxon>Chroococcales</taxon>
        <taxon>Chroococcaceae</taxon>
        <taxon>Gloeocapsopsis</taxon>
        <taxon>Gloeocapsopsis dulcis</taxon>
    </lineage>
</organism>
<keyword evidence="2" id="KW-1185">Reference proteome</keyword>
<evidence type="ECO:0000313" key="1">
    <source>
        <dbReference type="EMBL" id="MUL39468.1"/>
    </source>
</evidence>
<reference evidence="1 2" key="1">
    <citation type="journal article" date="2019" name="Front. Microbiol.">
        <title>Genomic Features for Desiccation Tolerance and Sugar Biosynthesis in the Extremophile Gloeocapsopsis sp. UTEX B3054.</title>
        <authorList>
            <person name="Urrejola C."/>
            <person name="Alcorta J."/>
            <person name="Salas L."/>
            <person name="Vasquez M."/>
            <person name="Polz M.F."/>
            <person name="Vicuna R."/>
            <person name="Diez B."/>
        </authorList>
    </citation>
    <scope>NUCLEOTIDE SEQUENCE [LARGE SCALE GENOMIC DNA]</scope>
    <source>
        <strain evidence="1 2">1H9</strain>
    </source>
</reference>
<gene>
    <name evidence="1" type="ORF">BWI75_25150</name>
</gene>
<evidence type="ECO:0000313" key="2">
    <source>
        <dbReference type="Proteomes" id="UP000441797"/>
    </source>
</evidence>
<name>A0A6N8G236_9CHRO</name>
<accession>A0A6N8G236</accession>
<dbReference type="OrthoDB" id="7835646at2"/>
<dbReference type="PROSITE" id="PS51257">
    <property type="entry name" value="PROKAR_LIPOPROTEIN"/>
    <property type="match status" value="1"/>
</dbReference>
<sequence>MCKVYQNIVMRIQLLSLAGLIFLAPGIMIGCSPEQTPGEPQAQEQPQQQATGTLQVLANGEERAREGLVSKDGWRITFDNLYANLADVTAYQSEPAFNPEQGREIQAQEKVVVLDQVQTVDLAQAGDGQDSVLVAEASNVPPGQYNALSWRMVPATEGPAQGQTMVMSGTAEKEGRTINFVLNIDREFEYVCGEYVGDERKGIVQAGETADLETTFHLDHLFGDGEKSADDPINQGSLGFEPLAALAQNGNLQISTSELQSQSPQTYQQLQEILPSIGHVGEGHCRETTTQTVG</sequence>
<protein>
    <submittedName>
        <fullName evidence="1">DUF4382 domain-containing protein</fullName>
    </submittedName>
</protein>
<dbReference type="EMBL" id="NAPY01000084">
    <property type="protein sequence ID" value="MUL39468.1"/>
    <property type="molecule type" value="Genomic_DNA"/>
</dbReference>
<proteinExistence type="predicted"/>
<dbReference type="Proteomes" id="UP000441797">
    <property type="component" value="Unassembled WGS sequence"/>
</dbReference>
<dbReference type="AlphaFoldDB" id="A0A6N8G236"/>
<comment type="caution">
    <text evidence="1">The sequence shown here is derived from an EMBL/GenBank/DDBJ whole genome shotgun (WGS) entry which is preliminary data.</text>
</comment>